<evidence type="ECO:0000313" key="2">
    <source>
        <dbReference type="EMBL" id="QCI79954.1"/>
    </source>
</evidence>
<dbReference type="AlphaFoldDB" id="A0A4D7C2M6"/>
<evidence type="ECO:0008006" key="4">
    <source>
        <dbReference type="Google" id="ProtNLM"/>
    </source>
</evidence>
<accession>A0A4D7C2M6</accession>
<dbReference type="EMBL" id="CP039704">
    <property type="protein sequence ID" value="QCI79954.1"/>
    <property type="molecule type" value="Genomic_DNA"/>
</dbReference>
<evidence type="ECO:0000256" key="1">
    <source>
        <dbReference type="SAM" id="MobiDB-lite"/>
    </source>
</evidence>
<dbReference type="Gene3D" id="3.30.1370.120">
    <property type="match status" value="1"/>
</dbReference>
<evidence type="ECO:0000313" key="3">
    <source>
        <dbReference type="Proteomes" id="UP000298714"/>
    </source>
</evidence>
<name>A0A4D7C2M6_9SPHN</name>
<dbReference type="Proteomes" id="UP000298714">
    <property type="component" value="Chromosome"/>
</dbReference>
<dbReference type="RefSeq" id="WP_222872798.1">
    <property type="nucleotide sequence ID" value="NZ_CP039704.1"/>
</dbReference>
<reference evidence="3" key="1">
    <citation type="submission" date="2019-04" db="EMBL/GenBank/DDBJ databases">
        <title>Complete genome sequence of Sphingomonas sp. W1-2-3.</title>
        <authorList>
            <person name="Im W.T."/>
        </authorList>
    </citation>
    <scope>NUCLEOTIDE SEQUENCE [LARGE SCALE GENOMIC DNA]</scope>
    <source>
        <strain evidence="3">W1-2-3</strain>
    </source>
</reference>
<dbReference type="InterPro" id="IPR038591">
    <property type="entry name" value="NolW-like_sf"/>
</dbReference>
<feature type="region of interest" description="Disordered" evidence="1">
    <location>
        <begin position="207"/>
        <end position="273"/>
    </location>
</feature>
<keyword evidence="3" id="KW-1185">Reference proteome</keyword>
<feature type="compositionally biased region" description="Low complexity" evidence="1">
    <location>
        <begin position="207"/>
        <end position="219"/>
    </location>
</feature>
<sequence>MFEDALRAANLALVAGSGGYRIVPTGAAASTSEIANSEAVGYATETIQLKFVTAPEMRKLIEPILPGVVDNASQGTQLVIKGATGQRSSVRELVKQFDVNWLRNMSFGLYIPKQTDARLIVPELEKLINGNDAPTKGLVRLIAMEKLNGILAVSIQPQYLEDVQRWVNVLDREGRITSRACSSTGCRTAVPRTSQRRSSQHSAAAKAAAVRTAAIPATTMRRRTTSRASASRTVSPPQTKAARSRTAGAACRSRKRCRRRQRHRDQAQRHHHQ</sequence>
<feature type="compositionally biased region" description="Basic and acidic residues" evidence="1">
    <location>
        <begin position="264"/>
        <end position="273"/>
    </location>
</feature>
<dbReference type="KEGG" id="hgn:E6W36_11860"/>
<gene>
    <name evidence="2" type="ORF">E6W36_11860</name>
</gene>
<feature type="compositionally biased region" description="Basic residues" evidence="1">
    <location>
        <begin position="252"/>
        <end position="263"/>
    </location>
</feature>
<organism evidence="2 3">
    <name type="scientific">Hankyongella ginsenosidimutans</name>
    <dbReference type="NCBI Taxonomy" id="1763828"/>
    <lineage>
        <taxon>Bacteria</taxon>
        <taxon>Pseudomonadati</taxon>
        <taxon>Pseudomonadota</taxon>
        <taxon>Alphaproteobacteria</taxon>
        <taxon>Sphingomonadales</taxon>
        <taxon>Sphingomonadaceae</taxon>
        <taxon>Hankyongella</taxon>
    </lineage>
</organism>
<proteinExistence type="predicted"/>
<protein>
    <recommendedName>
        <fullName evidence="4">NolW-like domain-containing protein</fullName>
    </recommendedName>
</protein>